<protein>
    <submittedName>
        <fullName evidence="2">Uncharacterized protein</fullName>
    </submittedName>
</protein>
<evidence type="ECO:0000313" key="2">
    <source>
        <dbReference type="EMBL" id="KAL0472305.1"/>
    </source>
</evidence>
<sequence length="77" mass="8195">MPLLPPFLAGLALFLEAQPFSMAPHVKIEPDLPGNKKPWPFSDAQAAAQKGQLTYDHVGPDGVLAPNPSLNPASLRP</sequence>
<evidence type="ECO:0000313" key="3">
    <source>
        <dbReference type="Proteomes" id="UP001451303"/>
    </source>
</evidence>
<reference evidence="2 3" key="1">
    <citation type="submission" date="2023-09" db="EMBL/GenBank/DDBJ databases">
        <title>Multi-omics analysis of a traditional fermented food reveals byproduct-associated fungal strains for waste-to-food upcycling.</title>
        <authorList>
            <consortium name="Lawrence Berkeley National Laboratory"/>
            <person name="Rekdal V.M."/>
            <person name="Villalobos-Escobedo J.M."/>
            <person name="Rodriguez-Valeron N."/>
            <person name="Garcia M.O."/>
            <person name="Vasquez D.P."/>
            <person name="Damayanti I."/>
            <person name="Sorensen P.M."/>
            <person name="Baidoo E.E."/>
            <person name="De Carvalho A.C."/>
            <person name="Riley R."/>
            <person name="Lipzen A."/>
            <person name="He G."/>
            <person name="Yan M."/>
            <person name="Haridas S."/>
            <person name="Daum C."/>
            <person name="Yoshinaga Y."/>
            <person name="Ng V."/>
            <person name="Grigoriev I.V."/>
            <person name="Munk R."/>
            <person name="Nuraida L."/>
            <person name="Wijaya C.H."/>
            <person name="Morales P.-C."/>
            <person name="Keasling J.D."/>
        </authorList>
    </citation>
    <scope>NUCLEOTIDE SEQUENCE [LARGE SCALE GENOMIC DNA]</scope>
    <source>
        <strain evidence="2 3">FGSC 2613</strain>
    </source>
</reference>
<dbReference type="EMBL" id="JAVLET010000003">
    <property type="protein sequence ID" value="KAL0472305.1"/>
    <property type="molecule type" value="Genomic_DNA"/>
</dbReference>
<gene>
    <name evidence="2" type="ORF">QR685DRAFT_570907</name>
</gene>
<keyword evidence="1" id="KW-0732">Signal</keyword>
<organism evidence="2 3">
    <name type="scientific">Neurospora intermedia</name>
    <dbReference type="NCBI Taxonomy" id="5142"/>
    <lineage>
        <taxon>Eukaryota</taxon>
        <taxon>Fungi</taxon>
        <taxon>Dikarya</taxon>
        <taxon>Ascomycota</taxon>
        <taxon>Pezizomycotina</taxon>
        <taxon>Sordariomycetes</taxon>
        <taxon>Sordariomycetidae</taxon>
        <taxon>Sordariales</taxon>
        <taxon>Sordariaceae</taxon>
        <taxon>Neurospora</taxon>
    </lineage>
</organism>
<name>A0ABR3DHZ6_NEUIN</name>
<accession>A0ABR3DHZ6</accession>
<dbReference type="Proteomes" id="UP001451303">
    <property type="component" value="Unassembled WGS sequence"/>
</dbReference>
<feature type="chain" id="PRO_5047443472" evidence="1">
    <location>
        <begin position="18"/>
        <end position="77"/>
    </location>
</feature>
<comment type="caution">
    <text evidence="2">The sequence shown here is derived from an EMBL/GenBank/DDBJ whole genome shotgun (WGS) entry which is preliminary data.</text>
</comment>
<proteinExistence type="predicted"/>
<feature type="signal peptide" evidence="1">
    <location>
        <begin position="1"/>
        <end position="17"/>
    </location>
</feature>
<keyword evidence="3" id="KW-1185">Reference proteome</keyword>
<evidence type="ECO:0000256" key="1">
    <source>
        <dbReference type="SAM" id="SignalP"/>
    </source>
</evidence>